<keyword evidence="1" id="KW-0812">Transmembrane</keyword>
<comment type="caution">
    <text evidence="2">The sequence shown here is derived from an EMBL/GenBank/DDBJ whole genome shotgun (WGS) entry which is preliminary data.</text>
</comment>
<keyword evidence="1" id="KW-0472">Membrane</keyword>
<sequence>MPVCHLEDVTSRATIMPDFRGGSGENDLFTTQDFDLIARVEFGQNSSWLGLYLGLNVASRCIDLIILSVCGCGAALLASWLAGRVVMK</sequence>
<organism evidence="2 3">
    <name type="scientific">Elysia crispata</name>
    <name type="common">lettuce slug</name>
    <dbReference type="NCBI Taxonomy" id="231223"/>
    <lineage>
        <taxon>Eukaryota</taxon>
        <taxon>Metazoa</taxon>
        <taxon>Spiralia</taxon>
        <taxon>Lophotrochozoa</taxon>
        <taxon>Mollusca</taxon>
        <taxon>Gastropoda</taxon>
        <taxon>Heterobranchia</taxon>
        <taxon>Euthyneura</taxon>
        <taxon>Panpulmonata</taxon>
        <taxon>Sacoglossa</taxon>
        <taxon>Placobranchoidea</taxon>
        <taxon>Plakobranchidae</taxon>
        <taxon>Elysia</taxon>
    </lineage>
</organism>
<accession>A0AAE1AAV3</accession>
<keyword evidence="1" id="KW-1133">Transmembrane helix</keyword>
<gene>
    <name evidence="2" type="ORF">RRG08_004677</name>
</gene>
<evidence type="ECO:0000256" key="1">
    <source>
        <dbReference type="SAM" id="Phobius"/>
    </source>
</evidence>
<reference evidence="2" key="1">
    <citation type="journal article" date="2023" name="G3 (Bethesda)">
        <title>A reference genome for the long-term kleptoplast-retaining sea slug Elysia crispata morphotype clarki.</title>
        <authorList>
            <person name="Eastman K.E."/>
            <person name="Pendleton A.L."/>
            <person name="Shaikh M.A."/>
            <person name="Suttiyut T."/>
            <person name="Ogas R."/>
            <person name="Tomko P."/>
            <person name="Gavelis G."/>
            <person name="Widhalm J.R."/>
            <person name="Wisecaver J.H."/>
        </authorList>
    </citation>
    <scope>NUCLEOTIDE SEQUENCE</scope>
    <source>
        <strain evidence="2">ECLA1</strain>
    </source>
</reference>
<evidence type="ECO:0000313" key="3">
    <source>
        <dbReference type="Proteomes" id="UP001283361"/>
    </source>
</evidence>
<proteinExistence type="predicted"/>
<protein>
    <submittedName>
        <fullName evidence="2">Uncharacterized protein</fullName>
    </submittedName>
</protein>
<name>A0AAE1AAV3_9GAST</name>
<keyword evidence="3" id="KW-1185">Reference proteome</keyword>
<dbReference type="EMBL" id="JAWDGP010002239">
    <property type="protein sequence ID" value="KAK3784494.1"/>
    <property type="molecule type" value="Genomic_DNA"/>
</dbReference>
<feature type="transmembrane region" description="Helical" evidence="1">
    <location>
        <begin position="57"/>
        <end position="82"/>
    </location>
</feature>
<evidence type="ECO:0000313" key="2">
    <source>
        <dbReference type="EMBL" id="KAK3784494.1"/>
    </source>
</evidence>
<dbReference type="Proteomes" id="UP001283361">
    <property type="component" value="Unassembled WGS sequence"/>
</dbReference>
<dbReference type="AlphaFoldDB" id="A0AAE1AAV3"/>